<dbReference type="KEGG" id="salw:CP975_27545"/>
<dbReference type="FunFam" id="1.10.510.10:FF:000021">
    <property type="entry name" value="Serine/threonine protein kinase"/>
    <property type="match status" value="1"/>
</dbReference>
<evidence type="ECO:0000256" key="6">
    <source>
        <dbReference type="ARBA" id="ARBA00022840"/>
    </source>
</evidence>
<feature type="region of interest" description="Disordered" evidence="8">
    <location>
        <begin position="259"/>
        <end position="352"/>
    </location>
</feature>
<evidence type="ECO:0000256" key="5">
    <source>
        <dbReference type="ARBA" id="ARBA00022777"/>
    </source>
</evidence>
<evidence type="ECO:0000256" key="4">
    <source>
        <dbReference type="ARBA" id="ARBA00022741"/>
    </source>
</evidence>
<dbReference type="CDD" id="cd14014">
    <property type="entry name" value="STKc_PknB_like"/>
    <property type="match status" value="1"/>
</dbReference>
<dbReference type="Gene3D" id="3.40.190.10">
    <property type="entry name" value="Periplasmic binding protein-like II"/>
    <property type="match status" value="1"/>
</dbReference>
<dbReference type="InterPro" id="IPR000719">
    <property type="entry name" value="Prot_kinase_dom"/>
</dbReference>
<dbReference type="PANTHER" id="PTHR43289">
    <property type="entry name" value="MITOGEN-ACTIVATED PROTEIN KINASE KINASE KINASE 20-RELATED"/>
    <property type="match status" value="1"/>
</dbReference>
<feature type="region of interest" description="Disordered" evidence="8">
    <location>
        <begin position="684"/>
        <end position="703"/>
    </location>
</feature>
<dbReference type="InterPro" id="IPR011009">
    <property type="entry name" value="Kinase-like_dom_sf"/>
</dbReference>
<dbReference type="AlphaFoldDB" id="A0A5J6HRB6"/>
<dbReference type="SMART" id="SM00220">
    <property type="entry name" value="S_TKc"/>
    <property type="match status" value="1"/>
</dbReference>
<sequence>MQGTVLDGRYTLVERIGAGGMGEVWRAEDSRLRRRVAVKVLSMPRGTTPAEGERLLAMFVREARAAAALDSSYIVPVFDHGSAHGVPYLVMPLLTGRTVGDLALESGPLAPERVAVICAQVCRALATAHRAGIVHRDIKPANVMVTDEGTVKVLDFGIAKFLDATTTAGYLTGTADAPVGTLHYMAPERFTRGVDDGRGDVYSLGCMVYQLLAGTPPFDADSAAALMHGHVYETPDRLSVRRAGLAPEWDDLLGRMLAKQPADRPDAQEAGDALDRLGAPAPGAAPPPAPATPTSYSLAPPLPPMPQAPPSAPAAPTPTGAYAQGQVPAPLTFVSPSGPSGPSRPSGAFGPAAPAVRSRARVWGLSAVAAVAAGALVTTLTVFNPFGDGSDGNRDDSKRQGGAGSGDGGAIRGDKVLRAATQSLTVGTAADSKGPAPVVRGAREGGRVTVLEPSEFDSLDPALTWPGSGGQQLARLVHRGLTAFKTGAGGSVKVVGDLAEDAGRTTNGRDWTFRLKSGLTYNDGTPVRSEDFRHAIERTFESGLGEGDQTLRTALYGPKGARAESAKKSAIETPDDRTVVFHLAGVHRDFNVVLAGPSGAPVPRAADGGTGSSEPLPSTGPYQISGSADPKDLTLTRNPKWRKGTDPVRSAYPDSYRIQTGLGPEEIRARIGSAPAGKALMTFSGADDPSGRRGPEGSAKVVTSPTWHTQSYVINTDRVRNLDVRRAIATALPGDDILKASGGEGRLTTHLLPPGVPGTLGFDPNRRMVNGDTARARKFLLEADEMGYRLTLAHPDTSTDKNRAEAVEAGLEGAGFEVTVKQVPLSSFWSGVADGKYDMVRMAVGGGLPTASNYLPDYFDGRHDRARSSNYSRLDNAKVNAAIDAANGAADLKDSGRLWAEVNRLVLEQAAAVPVFVPERTYLYSPALRGLQVDLSGLSPVNAYVNG</sequence>
<dbReference type="InterPro" id="IPR017441">
    <property type="entry name" value="Protein_kinase_ATP_BS"/>
</dbReference>
<dbReference type="PROSITE" id="PS00107">
    <property type="entry name" value="PROTEIN_KINASE_ATP"/>
    <property type="match status" value="1"/>
</dbReference>
<feature type="compositionally biased region" description="Pro residues" evidence="8">
    <location>
        <begin position="300"/>
        <end position="316"/>
    </location>
</feature>
<name>A0A5J6HRB6_STRAD</name>
<gene>
    <name evidence="10" type="ORF">CP975_27545</name>
</gene>
<dbReference type="Pfam" id="PF00496">
    <property type="entry name" value="SBP_bac_5"/>
    <property type="match status" value="1"/>
</dbReference>
<keyword evidence="11" id="KW-1185">Reference proteome</keyword>
<keyword evidence="4 7" id="KW-0547">Nucleotide-binding</keyword>
<evidence type="ECO:0000256" key="1">
    <source>
        <dbReference type="ARBA" id="ARBA00012513"/>
    </source>
</evidence>
<dbReference type="SUPFAM" id="SSF56112">
    <property type="entry name" value="Protein kinase-like (PK-like)"/>
    <property type="match status" value="1"/>
</dbReference>
<keyword evidence="5" id="KW-0418">Kinase</keyword>
<dbReference type="InterPro" id="IPR000914">
    <property type="entry name" value="SBP_5_dom"/>
</dbReference>
<feature type="region of interest" description="Disordered" evidence="8">
    <location>
        <begin position="386"/>
        <end position="412"/>
    </location>
</feature>
<feature type="domain" description="Protein kinase" evidence="9">
    <location>
        <begin position="10"/>
        <end position="277"/>
    </location>
</feature>
<feature type="compositionally biased region" description="Low complexity" evidence="8">
    <location>
        <begin position="335"/>
        <end position="352"/>
    </location>
</feature>
<dbReference type="OrthoDB" id="3913057at2"/>
<dbReference type="Gene3D" id="1.10.510.10">
    <property type="entry name" value="Transferase(Phosphotransferase) domain 1"/>
    <property type="match status" value="1"/>
</dbReference>
<dbReference type="PROSITE" id="PS00108">
    <property type="entry name" value="PROTEIN_KINASE_ST"/>
    <property type="match status" value="1"/>
</dbReference>
<keyword evidence="3" id="KW-0808">Transferase</keyword>
<organism evidence="10 11">
    <name type="scientific">Streptomyces alboniger</name>
    <dbReference type="NCBI Taxonomy" id="132473"/>
    <lineage>
        <taxon>Bacteria</taxon>
        <taxon>Bacillati</taxon>
        <taxon>Actinomycetota</taxon>
        <taxon>Actinomycetes</taxon>
        <taxon>Kitasatosporales</taxon>
        <taxon>Streptomycetaceae</taxon>
        <taxon>Streptomyces</taxon>
        <taxon>Streptomyces aurantiacus group</taxon>
    </lineage>
</organism>
<dbReference type="PANTHER" id="PTHR43289:SF6">
    <property type="entry name" value="SERINE_THREONINE-PROTEIN KINASE NEKL-3"/>
    <property type="match status" value="1"/>
</dbReference>
<evidence type="ECO:0000313" key="10">
    <source>
        <dbReference type="EMBL" id="QEV20800.1"/>
    </source>
</evidence>
<keyword evidence="6 7" id="KW-0067">ATP-binding</keyword>
<dbReference type="EMBL" id="CP023695">
    <property type="protein sequence ID" value="QEV20800.1"/>
    <property type="molecule type" value="Genomic_DNA"/>
</dbReference>
<dbReference type="Gene3D" id="3.30.200.20">
    <property type="entry name" value="Phosphorylase Kinase, domain 1"/>
    <property type="match status" value="1"/>
</dbReference>
<feature type="region of interest" description="Disordered" evidence="8">
    <location>
        <begin position="601"/>
        <end position="656"/>
    </location>
</feature>
<dbReference type="InterPro" id="IPR008271">
    <property type="entry name" value="Ser/Thr_kinase_AS"/>
</dbReference>
<feature type="compositionally biased region" description="Gly residues" evidence="8">
    <location>
        <begin position="401"/>
        <end position="411"/>
    </location>
</feature>
<dbReference type="GO" id="GO:0004674">
    <property type="term" value="F:protein serine/threonine kinase activity"/>
    <property type="evidence" value="ECO:0007669"/>
    <property type="project" value="UniProtKB-KW"/>
</dbReference>
<dbReference type="SUPFAM" id="SSF53850">
    <property type="entry name" value="Periplasmic binding protein-like II"/>
    <property type="match status" value="1"/>
</dbReference>
<reference evidence="10 11" key="1">
    <citation type="submission" date="2017-09" db="EMBL/GenBank/DDBJ databases">
        <authorList>
            <person name="Lee N."/>
            <person name="Cho B.-K."/>
        </authorList>
    </citation>
    <scope>NUCLEOTIDE SEQUENCE [LARGE SCALE GENOMIC DNA]</scope>
    <source>
        <strain evidence="10 11">ATCC 12461</strain>
    </source>
</reference>
<evidence type="ECO:0000256" key="8">
    <source>
        <dbReference type="SAM" id="MobiDB-lite"/>
    </source>
</evidence>
<dbReference type="RefSeq" id="WP_150477456.1">
    <property type="nucleotide sequence ID" value="NZ_CP023695.1"/>
</dbReference>
<dbReference type="Pfam" id="PF00069">
    <property type="entry name" value="Pkinase"/>
    <property type="match status" value="1"/>
</dbReference>
<protein>
    <recommendedName>
        <fullName evidence="1">non-specific serine/threonine protein kinase</fullName>
        <ecNumber evidence="1">2.7.11.1</ecNumber>
    </recommendedName>
</protein>
<evidence type="ECO:0000256" key="2">
    <source>
        <dbReference type="ARBA" id="ARBA00022527"/>
    </source>
</evidence>
<accession>A0A5J6HRB6</accession>
<evidence type="ECO:0000313" key="11">
    <source>
        <dbReference type="Proteomes" id="UP000326553"/>
    </source>
</evidence>
<proteinExistence type="predicted"/>
<dbReference type="Proteomes" id="UP000326553">
    <property type="component" value="Chromosome"/>
</dbReference>
<evidence type="ECO:0000259" key="9">
    <source>
        <dbReference type="PROSITE" id="PS50011"/>
    </source>
</evidence>
<keyword evidence="2" id="KW-0723">Serine/threonine-protein kinase</keyword>
<dbReference type="PROSITE" id="PS50011">
    <property type="entry name" value="PROTEIN_KINASE_DOM"/>
    <property type="match status" value="1"/>
</dbReference>
<feature type="compositionally biased region" description="Polar residues" evidence="8">
    <location>
        <begin position="612"/>
        <end position="626"/>
    </location>
</feature>
<evidence type="ECO:0000256" key="7">
    <source>
        <dbReference type="PROSITE-ProRule" id="PRU10141"/>
    </source>
</evidence>
<dbReference type="EC" id="2.7.11.1" evidence="1"/>
<evidence type="ECO:0000256" key="3">
    <source>
        <dbReference type="ARBA" id="ARBA00022679"/>
    </source>
</evidence>
<feature type="binding site" evidence="7">
    <location>
        <position position="39"/>
    </location>
    <ligand>
        <name>ATP</name>
        <dbReference type="ChEBI" id="CHEBI:30616"/>
    </ligand>
</feature>
<dbReference type="Gene3D" id="3.10.105.10">
    <property type="entry name" value="Dipeptide-binding Protein, Domain 3"/>
    <property type="match status" value="1"/>
</dbReference>
<dbReference type="GO" id="GO:0005524">
    <property type="term" value="F:ATP binding"/>
    <property type="evidence" value="ECO:0007669"/>
    <property type="project" value="UniProtKB-UniRule"/>
</dbReference>